<gene>
    <name evidence="1" type="ORF">KPL71_003009</name>
</gene>
<keyword evidence="2" id="KW-1185">Reference proteome</keyword>
<evidence type="ECO:0000313" key="1">
    <source>
        <dbReference type="EMBL" id="KAH9789450.1"/>
    </source>
</evidence>
<sequence>MKVPRSLQIWRLGIVNYSDALKLQEKLVSDRKIHKISDTLLSLQHPPTYTLGKRRTDHNLLISEAELKKLGAELHYTQRGGDITFHGPHQAILYPIISLRDIGLGARNYVEKLESTMIEIASLYGVKACPGQKGETGIWVGDRKIGAIGVRIQYGITSHGLAFNIDPDLNYFKHIVPCGIADKDVTSLRRETDNSMKIIRTALVAFCALILVHFLMASLLCINHEGIIHPRDRNRPRRLLVSAASLSANLSKLDEAVKDPHKAVKTSLRKAPASGSNPNQN</sequence>
<comment type="caution">
    <text evidence="1">The sequence shown here is derived from an EMBL/GenBank/DDBJ whole genome shotgun (WGS) entry which is preliminary data.</text>
</comment>
<proteinExistence type="predicted"/>
<dbReference type="Proteomes" id="UP000829398">
    <property type="component" value="Chromosome 2"/>
</dbReference>
<evidence type="ECO:0000313" key="2">
    <source>
        <dbReference type="Proteomes" id="UP000829398"/>
    </source>
</evidence>
<dbReference type="EMBL" id="CM039171">
    <property type="protein sequence ID" value="KAH9789450.1"/>
    <property type="molecule type" value="Genomic_DNA"/>
</dbReference>
<reference evidence="2" key="1">
    <citation type="journal article" date="2023" name="Hortic. Res.">
        <title>A chromosome-level phased genome enabling allele-level studies in sweet orange: a case study on citrus Huanglongbing tolerance.</title>
        <authorList>
            <person name="Wu B."/>
            <person name="Yu Q."/>
            <person name="Deng Z."/>
            <person name="Duan Y."/>
            <person name="Luo F."/>
            <person name="Gmitter F. Jr."/>
        </authorList>
    </citation>
    <scope>NUCLEOTIDE SEQUENCE [LARGE SCALE GENOMIC DNA]</scope>
    <source>
        <strain evidence="2">cv. Valencia</strain>
    </source>
</reference>
<protein>
    <submittedName>
        <fullName evidence="1">Uncharacterized protein</fullName>
    </submittedName>
</protein>
<name>A0ACB8MUS6_CITSI</name>
<accession>A0ACB8MUS6</accession>
<organism evidence="1 2">
    <name type="scientific">Citrus sinensis</name>
    <name type="common">Sweet orange</name>
    <name type="synonym">Citrus aurantium var. sinensis</name>
    <dbReference type="NCBI Taxonomy" id="2711"/>
    <lineage>
        <taxon>Eukaryota</taxon>
        <taxon>Viridiplantae</taxon>
        <taxon>Streptophyta</taxon>
        <taxon>Embryophyta</taxon>
        <taxon>Tracheophyta</taxon>
        <taxon>Spermatophyta</taxon>
        <taxon>Magnoliopsida</taxon>
        <taxon>eudicotyledons</taxon>
        <taxon>Gunneridae</taxon>
        <taxon>Pentapetalae</taxon>
        <taxon>rosids</taxon>
        <taxon>malvids</taxon>
        <taxon>Sapindales</taxon>
        <taxon>Rutaceae</taxon>
        <taxon>Aurantioideae</taxon>
        <taxon>Citrus</taxon>
    </lineage>
</organism>